<evidence type="ECO:0000256" key="1">
    <source>
        <dbReference type="SAM" id="MobiDB-lite"/>
    </source>
</evidence>
<reference evidence="4" key="1">
    <citation type="submission" date="2023-02" db="EMBL/GenBank/DDBJ databases">
        <title>Colletotrichum kahawae CIFC_Que2 genome sequencing and assembly.</title>
        <authorList>
            <person name="Baroncelli R."/>
        </authorList>
    </citation>
    <scope>NUCLEOTIDE SEQUENCE</scope>
    <source>
        <strain evidence="4">CIFC_Que2</strain>
    </source>
</reference>
<feature type="signal peptide" evidence="2">
    <location>
        <begin position="1"/>
        <end position="19"/>
    </location>
</feature>
<dbReference type="InterPro" id="IPR039279">
    <property type="entry name" value="QRT3-like"/>
</dbReference>
<sequence>MAPMLRLLVSLVLIFSSIAFSVAQTEKTDEEWDRLKPNARVASFPPAFQEAPPVSPDYMVDNTGNKRGVAPNKGKYNGPVWRESGSFEGYMKNLAEKKAAGLLPNATTEGPPLHTNSTLQNRQGGASGSLLSDLWERNVLDYGADNTGATNTEEAINAGTGVNWYINQNQFFRQIRNFIFDLNDMPSATDENDQKLVPTGIHWQVSQACSLQNLLFRMPTAGSGGDPPTHVGIFTENGSGGFVSDLVFEGGAIGWRVGSQQYTATSLKFRNCITAVQMVWDWGFNWQKIEIEGGSIAFNISGRGGQHCSTTVALWAHGRRYIGGEGERATGHVANRPTKPEALLDGSGKLFTRLRPQYKSLPLSSFLVATENGCSNDGTGDNTAAINSFLQRAASAGQVAYFPAGIYSVQGTVTFPSGSKIQGTGWSQIQATGSYFGDMENPKVVVRVGELGDVGTMEIVDMLFTAKGPTAGAIMMEWNIHESSQGAAALWDSHIRVGGGIGTDMDVATCPKFSQKDVCICVSMLLHVTTEASGYFENFWAWVADHDNDMSLYWELDSSKSQISSFGARGVLVESQGPVWIYGSGSEHVIFYQYEMLGAKNVYLGHIQTESPYMQPKPVSPSPMENALGVFPGDPDWADCGKETCEMAWGLRILDSEGIMVHSAGLYSWFNNYAQSCLDPENCQEKAMEVRGSKDVSIFNIFSKAVEEIGTGNTNESSIQLSDGNQQGYTSEISFWFPEDGTPGGDVIYIGPEVYTTHTAQCPSPPCVFVMPPTTLPSQTTITVDPYTTELEVGASSGDSFVVTTTTVTITVGTIVTSVVPVSNHNITRGETPGAPFYVTPSVTFPPTGIPLTKPNGDVTTRNITHPPWPQINDWPIGGGNGTLPGPTGGGTTTRGPIVKLKRPRFAALRPSYRPRSQMVRPEQSRRQPPLRAIPFVDVWCWMASTIPPANVAANAPSFLHSAPSHPSRRSKH</sequence>
<feature type="chain" id="PRO_5041962545" evidence="2">
    <location>
        <begin position="20"/>
        <end position="973"/>
    </location>
</feature>
<name>A0AAE0CY35_COLKA</name>
<dbReference type="Proteomes" id="UP001281614">
    <property type="component" value="Unassembled WGS sequence"/>
</dbReference>
<comment type="caution">
    <text evidence="4">The sequence shown here is derived from an EMBL/GenBank/DDBJ whole genome shotgun (WGS) entry which is preliminary data.</text>
</comment>
<dbReference type="Pfam" id="PF12708">
    <property type="entry name" value="Pect-lyase_RHGA_epim"/>
    <property type="match status" value="2"/>
</dbReference>
<feature type="domain" description="Rhamnogalacturonase A/B/Epimerase-like pectate lyase" evidence="3">
    <location>
        <begin position="370"/>
        <end position="435"/>
    </location>
</feature>
<feature type="region of interest" description="Disordered" evidence="1">
    <location>
        <begin position="104"/>
        <end position="125"/>
    </location>
</feature>
<evidence type="ECO:0000259" key="3">
    <source>
        <dbReference type="Pfam" id="PF12708"/>
    </source>
</evidence>
<dbReference type="PANTHER" id="PTHR33928">
    <property type="entry name" value="POLYGALACTURONASE QRT3"/>
    <property type="match status" value="1"/>
</dbReference>
<dbReference type="SUPFAM" id="SSF51126">
    <property type="entry name" value="Pectin lyase-like"/>
    <property type="match status" value="2"/>
</dbReference>
<dbReference type="GO" id="GO:0004650">
    <property type="term" value="F:polygalacturonase activity"/>
    <property type="evidence" value="ECO:0007669"/>
    <property type="project" value="InterPro"/>
</dbReference>
<keyword evidence="2" id="KW-0732">Signal</keyword>
<organism evidence="4 5">
    <name type="scientific">Colletotrichum kahawae</name>
    <name type="common">Coffee berry disease fungus</name>
    <dbReference type="NCBI Taxonomy" id="34407"/>
    <lineage>
        <taxon>Eukaryota</taxon>
        <taxon>Fungi</taxon>
        <taxon>Dikarya</taxon>
        <taxon>Ascomycota</taxon>
        <taxon>Pezizomycotina</taxon>
        <taxon>Sordariomycetes</taxon>
        <taxon>Hypocreomycetidae</taxon>
        <taxon>Glomerellales</taxon>
        <taxon>Glomerellaceae</taxon>
        <taxon>Colletotrichum</taxon>
        <taxon>Colletotrichum gloeosporioides species complex</taxon>
    </lineage>
</organism>
<keyword evidence="5" id="KW-1185">Reference proteome</keyword>
<dbReference type="EMBL" id="VYYT01000688">
    <property type="protein sequence ID" value="KAK2730292.1"/>
    <property type="molecule type" value="Genomic_DNA"/>
</dbReference>
<dbReference type="Gene3D" id="2.160.20.10">
    <property type="entry name" value="Single-stranded right-handed beta-helix, Pectin lyase-like"/>
    <property type="match status" value="2"/>
</dbReference>
<feature type="compositionally biased region" description="Polar residues" evidence="1">
    <location>
        <begin position="114"/>
        <end position="124"/>
    </location>
</feature>
<feature type="domain" description="Rhamnogalacturonase A/B/Epimerase-like pectate lyase" evidence="3">
    <location>
        <begin position="161"/>
        <end position="294"/>
    </location>
</feature>
<dbReference type="InterPro" id="IPR024535">
    <property type="entry name" value="RHGA/B-epi-like_pectate_lyase"/>
</dbReference>
<evidence type="ECO:0000313" key="5">
    <source>
        <dbReference type="Proteomes" id="UP001281614"/>
    </source>
</evidence>
<dbReference type="InterPro" id="IPR012334">
    <property type="entry name" value="Pectin_lyas_fold"/>
</dbReference>
<dbReference type="InterPro" id="IPR011050">
    <property type="entry name" value="Pectin_lyase_fold/virulence"/>
</dbReference>
<dbReference type="CDD" id="cd23668">
    <property type="entry name" value="GH55_beta13glucanase-like"/>
    <property type="match status" value="1"/>
</dbReference>
<dbReference type="AlphaFoldDB" id="A0AAE0CY35"/>
<gene>
    <name evidence="4" type="ORF">CKAH01_09678</name>
</gene>
<protein>
    <submittedName>
        <fullName evidence="4">Glucan 1,3-beta-glucosidase</fullName>
    </submittedName>
</protein>
<evidence type="ECO:0000256" key="2">
    <source>
        <dbReference type="SAM" id="SignalP"/>
    </source>
</evidence>
<evidence type="ECO:0000313" key="4">
    <source>
        <dbReference type="EMBL" id="KAK2730292.1"/>
    </source>
</evidence>
<proteinExistence type="predicted"/>
<dbReference type="PANTHER" id="PTHR33928:SF2">
    <property type="entry name" value="PECTATE LYASE SUPERFAMILY PROTEIN DOMAIN-CONTAINING PROTEIN-RELATED"/>
    <property type="match status" value="1"/>
</dbReference>
<accession>A0AAE0CY35</accession>